<name>A0A512TR39_CLOBU</name>
<comment type="caution">
    <text evidence="1">The sequence shown here is derived from an EMBL/GenBank/DDBJ whole genome shotgun (WGS) entry which is preliminary data.</text>
</comment>
<gene>
    <name evidence="1" type="ORF">CBU02nite_32530</name>
</gene>
<organism evidence="1 2">
    <name type="scientific">Clostridium butyricum</name>
    <dbReference type="NCBI Taxonomy" id="1492"/>
    <lineage>
        <taxon>Bacteria</taxon>
        <taxon>Bacillati</taxon>
        <taxon>Bacillota</taxon>
        <taxon>Clostridia</taxon>
        <taxon>Eubacteriales</taxon>
        <taxon>Clostridiaceae</taxon>
        <taxon>Clostridium</taxon>
    </lineage>
</organism>
<evidence type="ECO:0000313" key="2">
    <source>
        <dbReference type="Proteomes" id="UP000321089"/>
    </source>
</evidence>
<evidence type="ECO:0008006" key="3">
    <source>
        <dbReference type="Google" id="ProtNLM"/>
    </source>
</evidence>
<dbReference type="SUPFAM" id="SSF54060">
    <property type="entry name" value="His-Me finger endonucleases"/>
    <property type="match status" value="1"/>
</dbReference>
<dbReference type="Gene3D" id="1.10.10.10">
    <property type="entry name" value="Winged helix-like DNA-binding domain superfamily/Winged helix DNA-binding domain"/>
    <property type="match status" value="1"/>
</dbReference>
<sequence>MGTTKYTKGYLAVVLYCNGVRKSKFIHRLVAETFIPNINNYPIINHKDEFNVFDNSVENLEWCDYSYNNSYGTKVKRIKDKQSKKVYQYSKDYKLIKIWDSVNECGRNGYQASKVSLCCNTKRKYHKNSIWSFEPYGKDKK</sequence>
<dbReference type="AlphaFoldDB" id="A0A512TR39"/>
<dbReference type="InterPro" id="IPR036388">
    <property type="entry name" value="WH-like_DNA-bd_sf"/>
</dbReference>
<accession>A0A512TR39</accession>
<reference evidence="1 2" key="1">
    <citation type="submission" date="2019-07" db="EMBL/GenBank/DDBJ databases">
        <title>Whole genome shotgun sequence of Clostridium butyricum NBRC 3858.</title>
        <authorList>
            <person name="Hosoyama A."/>
            <person name="Uohara A."/>
            <person name="Ohji S."/>
            <person name="Ichikawa N."/>
        </authorList>
    </citation>
    <scope>NUCLEOTIDE SEQUENCE [LARGE SCALE GENOMIC DNA]</scope>
    <source>
        <strain evidence="1 2">NBRC 3858</strain>
    </source>
</reference>
<dbReference type="Proteomes" id="UP000321089">
    <property type="component" value="Unassembled WGS sequence"/>
</dbReference>
<dbReference type="EMBL" id="BKBC01000059">
    <property type="protein sequence ID" value="GEQ22747.1"/>
    <property type="molecule type" value="Genomic_DNA"/>
</dbReference>
<protein>
    <recommendedName>
        <fullName evidence="3">HNH nuclease domain-containing protein</fullName>
    </recommendedName>
</protein>
<proteinExistence type="predicted"/>
<evidence type="ECO:0000313" key="1">
    <source>
        <dbReference type="EMBL" id="GEQ22747.1"/>
    </source>
</evidence>
<dbReference type="RefSeq" id="WP_241393583.1">
    <property type="nucleotide sequence ID" value="NZ_BKBC01000059.1"/>
</dbReference>
<dbReference type="Gene3D" id="3.90.75.20">
    <property type="match status" value="1"/>
</dbReference>
<dbReference type="InterPro" id="IPR044925">
    <property type="entry name" value="His-Me_finger_sf"/>
</dbReference>